<reference evidence="5 6" key="1">
    <citation type="submission" date="2011-09" db="EMBL/GenBank/DDBJ databases">
        <title>The permanent draft genome of Caldithrix abyssi DSM 13497.</title>
        <authorList>
            <consortium name="US DOE Joint Genome Institute (JGI-PGF)"/>
            <person name="Lucas S."/>
            <person name="Han J."/>
            <person name="Lapidus A."/>
            <person name="Bruce D."/>
            <person name="Goodwin L."/>
            <person name="Pitluck S."/>
            <person name="Peters L."/>
            <person name="Kyrpides N."/>
            <person name="Mavromatis K."/>
            <person name="Ivanova N."/>
            <person name="Mikhailova N."/>
            <person name="Chertkov O."/>
            <person name="Detter J.C."/>
            <person name="Tapia R."/>
            <person name="Han C."/>
            <person name="Land M."/>
            <person name="Hauser L."/>
            <person name="Markowitz V."/>
            <person name="Cheng J.-F."/>
            <person name="Hugenholtz P."/>
            <person name="Woyke T."/>
            <person name="Wu D."/>
            <person name="Spring S."/>
            <person name="Brambilla E."/>
            <person name="Klenk H.-P."/>
            <person name="Eisen J.A."/>
        </authorList>
    </citation>
    <scope>NUCLEOTIDE SEQUENCE [LARGE SCALE GENOMIC DNA]</scope>
    <source>
        <strain evidence="5 6">DSM 13497</strain>
    </source>
</reference>
<dbReference type="PANTHER" id="PTHR36698:SF3">
    <property type="entry name" value="ABC-TYPE TRANSPORT AUXILIARY LIPOPROTEIN COMPONENT DOMAIN-CONTAINING PROTEIN"/>
    <property type="match status" value="1"/>
</dbReference>
<feature type="transmembrane region" description="Helical" evidence="2">
    <location>
        <begin position="12"/>
        <end position="30"/>
    </location>
</feature>
<keyword evidence="6" id="KW-1185">Reference proteome</keyword>
<feature type="domain" description="Mce/MlaD" evidence="3">
    <location>
        <begin position="40"/>
        <end position="116"/>
    </location>
</feature>
<dbReference type="STRING" id="880073.Cabys_4067"/>
<keyword evidence="2" id="KW-0472">Membrane</keyword>
<dbReference type="InParanoid" id="H1XWC3"/>
<dbReference type="KEGG" id="caby:Cabys_4067"/>
<evidence type="ECO:0000256" key="1">
    <source>
        <dbReference type="SAM" id="MobiDB-lite"/>
    </source>
</evidence>
<evidence type="ECO:0000313" key="6">
    <source>
        <dbReference type="Proteomes" id="UP000004671"/>
    </source>
</evidence>
<proteinExistence type="predicted"/>
<organism evidence="5 6">
    <name type="scientific">Caldithrix abyssi DSM 13497</name>
    <dbReference type="NCBI Taxonomy" id="880073"/>
    <lineage>
        <taxon>Bacteria</taxon>
        <taxon>Pseudomonadati</taxon>
        <taxon>Calditrichota</taxon>
        <taxon>Calditrichia</taxon>
        <taxon>Calditrichales</taxon>
        <taxon>Calditrichaceae</taxon>
        <taxon>Caldithrix</taxon>
    </lineage>
</organism>
<reference evidence="4 7" key="2">
    <citation type="submission" date="2016-11" db="EMBL/GenBank/DDBJ databases">
        <title>Genomic analysis of Caldithrix abyssi and proposal of a novel bacterial phylum Caldithrichaeota.</title>
        <authorList>
            <person name="Kublanov I."/>
            <person name="Sigalova O."/>
            <person name="Gavrilov S."/>
            <person name="Lebedinsky A."/>
            <person name="Ivanova N."/>
            <person name="Daum C."/>
            <person name="Reddy T."/>
            <person name="Klenk H.P."/>
            <person name="Goker M."/>
            <person name="Reva O."/>
            <person name="Miroshnichenko M."/>
            <person name="Kyprides N."/>
            <person name="Woyke T."/>
            <person name="Gelfand M."/>
        </authorList>
    </citation>
    <scope>NUCLEOTIDE SEQUENCE [LARGE SCALE GENOMIC DNA]</scope>
    <source>
        <strain evidence="4 7">LF13</strain>
    </source>
</reference>
<gene>
    <name evidence="4" type="ORF">Cabys_4067</name>
    <name evidence="5" type="ORF">Calab_1077</name>
</gene>
<dbReference type="Proteomes" id="UP000183868">
    <property type="component" value="Chromosome"/>
</dbReference>
<dbReference type="EMBL" id="CP018099">
    <property type="protein sequence ID" value="APF20812.1"/>
    <property type="molecule type" value="Genomic_DNA"/>
</dbReference>
<evidence type="ECO:0000256" key="2">
    <source>
        <dbReference type="SAM" id="Phobius"/>
    </source>
</evidence>
<keyword evidence="2" id="KW-1133">Transmembrane helix</keyword>
<dbReference type="InterPro" id="IPR003399">
    <property type="entry name" value="Mce/MlaD"/>
</dbReference>
<evidence type="ECO:0000313" key="4">
    <source>
        <dbReference type="EMBL" id="APF20812.1"/>
    </source>
</evidence>
<accession>H1XWC3</accession>
<feature type="region of interest" description="Disordered" evidence="1">
    <location>
        <begin position="308"/>
        <end position="327"/>
    </location>
</feature>
<dbReference type="Proteomes" id="UP000004671">
    <property type="component" value="Chromosome"/>
</dbReference>
<evidence type="ECO:0000313" key="7">
    <source>
        <dbReference type="Proteomes" id="UP000183868"/>
    </source>
</evidence>
<dbReference type="RefSeq" id="WP_006927726.1">
    <property type="nucleotide sequence ID" value="NZ_CM001402.1"/>
</dbReference>
<name>H1XWC3_CALAY</name>
<dbReference type="eggNOG" id="COG1463">
    <property type="taxonomic scope" value="Bacteria"/>
</dbReference>
<dbReference type="AlphaFoldDB" id="H1XWC3"/>
<dbReference type="HOGENOM" id="CLU_787338_0_0_0"/>
<dbReference type="PaxDb" id="880073-Calab_1077"/>
<dbReference type="Pfam" id="PF02470">
    <property type="entry name" value="MlaD"/>
    <property type="match status" value="1"/>
</dbReference>
<protein>
    <submittedName>
        <fullName evidence="5">Mammalian cell entry related domain protein</fullName>
    </submittedName>
    <submittedName>
        <fullName evidence="4">Phospholipid/cholesterol/gamma-HCH transport system substrate-binding protein</fullName>
    </submittedName>
</protein>
<evidence type="ECO:0000259" key="3">
    <source>
        <dbReference type="Pfam" id="PF02470"/>
    </source>
</evidence>
<keyword evidence="2" id="KW-0812">Transmembrane</keyword>
<evidence type="ECO:0000313" key="5">
    <source>
        <dbReference type="EMBL" id="EHO40705.1"/>
    </source>
</evidence>
<dbReference type="PANTHER" id="PTHR36698">
    <property type="entry name" value="BLL5892 PROTEIN"/>
    <property type="match status" value="1"/>
</dbReference>
<sequence precursor="true">MKSKAQKIRLGIFIVIGLLLLIGMVLILSIEKYFKEKDIYYIKYENVSVSGLDAGSAVKYLGVHIGSVEKIEINPQNISQIIVTIGVRRGTPIKQDVVADISTIGITGLKIIELRGGTQEAPLLKPGGYIQPGRSLTEEITGKAEVLAEKMELILNNLIQLTDPINQKKIIQLIEESRLAIKRVNRILAKTEPRLNSMASKLDTSLTHLSFAARSARTTLERIESVVGSDTLKKTMRNIAEVAEKLNKANIYNLDEDLNFAVDRLNNLLRQMDLLINMNGVRFNQTMEQLNQTVRYLNSAARQIDEDPSILLGGSKPENAPDEKLKE</sequence>
<dbReference type="EMBL" id="CM001402">
    <property type="protein sequence ID" value="EHO40705.1"/>
    <property type="molecule type" value="Genomic_DNA"/>
</dbReference>